<name>A0AAU4K2Z5_9NOCA</name>
<dbReference type="Proteomes" id="UP001432128">
    <property type="component" value="Chromosome"/>
</dbReference>
<organism evidence="3 4">
    <name type="scientific">Williamsia herbipolensis</name>
    <dbReference type="NCBI Taxonomy" id="1603258"/>
    <lineage>
        <taxon>Bacteria</taxon>
        <taxon>Bacillati</taxon>
        <taxon>Actinomycetota</taxon>
        <taxon>Actinomycetes</taxon>
        <taxon>Mycobacteriales</taxon>
        <taxon>Nocardiaceae</taxon>
        <taxon>Williamsia</taxon>
    </lineage>
</organism>
<dbReference type="SUPFAM" id="SSF53474">
    <property type="entry name" value="alpha/beta-Hydrolases"/>
    <property type="match status" value="1"/>
</dbReference>
<protein>
    <submittedName>
        <fullName evidence="3">PE-PPE domain-containing protein</fullName>
    </submittedName>
</protein>
<evidence type="ECO:0000313" key="4">
    <source>
        <dbReference type="Proteomes" id="UP001432128"/>
    </source>
</evidence>
<keyword evidence="4" id="KW-1185">Reference proteome</keyword>
<sequence>MTTVTVLAVGGTGESWPGDRRTDLTGLLAEVGAHLDHRFRCRWVGYPSSYGPVPHRDGMSFAESVAVGSARLQAAMAVVDGPVMLIGYSQGCVVIRDALSSARRDGRDLSSVLGVGLVADPHQPPGAVAGCEGFGIAGPGPALPPDIATMWIADPNDMICNASDDSLIRDIADLTSALSLRDVASWMRRIGQTLRANAFQNAARTAIRPRQWRRDITRIRTALVEIAAYLPAVIMWHGITITNRRGGRHVAYGSEPLGGRGDLCGCEVLAQWMQVQATFSADRQLPRSA</sequence>
<proteinExistence type="predicted"/>
<gene>
    <name evidence="3" type="ORF">OG579_00390</name>
</gene>
<keyword evidence="1" id="KW-0378">Hydrolase</keyword>
<evidence type="ECO:0000256" key="1">
    <source>
        <dbReference type="ARBA" id="ARBA00022801"/>
    </source>
</evidence>
<reference evidence="3 4" key="1">
    <citation type="submission" date="2022-10" db="EMBL/GenBank/DDBJ databases">
        <title>The complete genomes of actinobacterial strains from the NBC collection.</title>
        <authorList>
            <person name="Joergensen T.S."/>
            <person name="Alvarez Arevalo M."/>
            <person name="Sterndorff E.B."/>
            <person name="Faurdal D."/>
            <person name="Vuksanovic O."/>
            <person name="Mourched A.-S."/>
            <person name="Charusanti P."/>
            <person name="Shaw S."/>
            <person name="Blin K."/>
            <person name="Weber T."/>
        </authorList>
    </citation>
    <scope>NUCLEOTIDE SEQUENCE [LARGE SCALE GENOMIC DNA]</scope>
    <source>
        <strain evidence="3 4">NBC_00319</strain>
    </source>
</reference>
<dbReference type="EMBL" id="CP108021">
    <property type="protein sequence ID" value="WUM20359.1"/>
    <property type="molecule type" value="Genomic_DNA"/>
</dbReference>
<evidence type="ECO:0000259" key="2">
    <source>
        <dbReference type="Pfam" id="PF08237"/>
    </source>
</evidence>
<dbReference type="Pfam" id="PF08237">
    <property type="entry name" value="PE-PPE"/>
    <property type="match status" value="1"/>
</dbReference>
<dbReference type="GO" id="GO:0016787">
    <property type="term" value="F:hydrolase activity"/>
    <property type="evidence" value="ECO:0007669"/>
    <property type="project" value="UniProtKB-KW"/>
</dbReference>
<dbReference type="AlphaFoldDB" id="A0AAU4K2Z5"/>
<dbReference type="InterPro" id="IPR013228">
    <property type="entry name" value="PE-PPE_C"/>
</dbReference>
<feature type="domain" description="PE-PPE" evidence="2">
    <location>
        <begin position="43"/>
        <end position="128"/>
    </location>
</feature>
<accession>A0AAU4K2Z5</accession>
<dbReference type="KEGG" id="whr:OG579_00390"/>
<dbReference type="SMART" id="SM01110">
    <property type="entry name" value="Cutinase"/>
    <property type="match status" value="1"/>
</dbReference>
<dbReference type="Gene3D" id="3.40.50.1820">
    <property type="entry name" value="alpha/beta hydrolase"/>
    <property type="match status" value="1"/>
</dbReference>
<dbReference type="RefSeq" id="WP_328857696.1">
    <property type="nucleotide sequence ID" value="NZ_CP108021.1"/>
</dbReference>
<evidence type="ECO:0000313" key="3">
    <source>
        <dbReference type="EMBL" id="WUM20359.1"/>
    </source>
</evidence>
<dbReference type="InterPro" id="IPR029058">
    <property type="entry name" value="AB_hydrolase_fold"/>
</dbReference>
<dbReference type="InterPro" id="IPR000675">
    <property type="entry name" value="Cutinase/axe"/>
</dbReference>